<dbReference type="RefSeq" id="WP_345638049.1">
    <property type="nucleotide sequence ID" value="NZ_BAABJQ010000038.1"/>
</dbReference>
<sequence length="142" mass="14732">MIDEQVLSAIAVAVSTKAVEGLAEGGKATFATLVRLIRRRFQSKASAREALGTAEVSPGDAARVATLRAELARVIAEDPDFEAELREIWRGLGPYLNGARAEVTNRVVGDVSGSVVQARDVHGGIAIGAPGRQAPGGRSLSG</sequence>
<reference evidence="2" key="1">
    <citation type="journal article" date="2019" name="Int. J. Syst. Evol. Microbiol.">
        <title>The Global Catalogue of Microorganisms (GCM) 10K type strain sequencing project: providing services to taxonomists for standard genome sequencing and annotation.</title>
        <authorList>
            <consortium name="The Broad Institute Genomics Platform"/>
            <consortium name="The Broad Institute Genome Sequencing Center for Infectious Disease"/>
            <person name="Wu L."/>
            <person name="Ma J."/>
        </authorList>
    </citation>
    <scope>NUCLEOTIDE SEQUENCE [LARGE SCALE GENOMIC DNA]</scope>
    <source>
        <strain evidence="2">JCM 18304</strain>
    </source>
</reference>
<dbReference type="EMBL" id="BAABJQ010000038">
    <property type="protein sequence ID" value="GAA5199600.1"/>
    <property type="molecule type" value="Genomic_DNA"/>
</dbReference>
<dbReference type="Proteomes" id="UP001501570">
    <property type="component" value="Unassembled WGS sequence"/>
</dbReference>
<proteinExistence type="predicted"/>
<protein>
    <submittedName>
        <fullName evidence="1">Uncharacterized protein</fullName>
    </submittedName>
</protein>
<comment type="caution">
    <text evidence="1">The sequence shown here is derived from an EMBL/GenBank/DDBJ whole genome shotgun (WGS) entry which is preliminary data.</text>
</comment>
<gene>
    <name evidence="1" type="ORF">GCM10023322_75600</name>
</gene>
<name>A0ABP9SNB9_9ACTN</name>
<organism evidence="1 2">
    <name type="scientific">Rugosimonospora acidiphila</name>
    <dbReference type="NCBI Taxonomy" id="556531"/>
    <lineage>
        <taxon>Bacteria</taxon>
        <taxon>Bacillati</taxon>
        <taxon>Actinomycetota</taxon>
        <taxon>Actinomycetes</taxon>
        <taxon>Micromonosporales</taxon>
        <taxon>Micromonosporaceae</taxon>
        <taxon>Rugosimonospora</taxon>
    </lineage>
</organism>
<keyword evidence="2" id="KW-1185">Reference proteome</keyword>
<evidence type="ECO:0000313" key="2">
    <source>
        <dbReference type="Proteomes" id="UP001501570"/>
    </source>
</evidence>
<evidence type="ECO:0000313" key="1">
    <source>
        <dbReference type="EMBL" id="GAA5199600.1"/>
    </source>
</evidence>
<accession>A0ABP9SNB9</accession>